<dbReference type="EMBL" id="JAXOTW010000052">
    <property type="protein sequence ID" value="MDZ5480769.1"/>
    <property type="molecule type" value="Genomic_DNA"/>
</dbReference>
<dbReference type="RefSeq" id="WP_053215933.1">
    <property type="nucleotide sequence ID" value="NZ_JAXOTW010000052.1"/>
</dbReference>
<organism evidence="1 2">
    <name type="scientific">Bacillus thuringiensis</name>
    <dbReference type="NCBI Taxonomy" id="1428"/>
    <lineage>
        <taxon>Bacteria</taxon>
        <taxon>Bacillati</taxon>
        <taxon>Bacillota</taxon>
        <taxon>Bacilli</taxon>
        <taxon>Bacillales</taxon>
        <taxon>Bacillaceae</taxon>
        <taxon>Bacillus</taxon>
        <taxon>Bacillus cereus group</taxon>
    </lineage>
</organism>
<protein>
    <submittedName>
        <fullName evidence="1">Uncharacterized protein</fullName>
    </submittedName>
</protein>
<dbReference type="AlphaFoldDB" id="A0AAW9JLK2"/>
<dbReference type="Proteomes" id="UP001292252">
    <property type="component" value="Unassembled WGS sequence"/>
</dbReference>
<evidence type="ECO:0000313" key="1">
    <source>
        <dbReference type="EMBL" id="MDZ5480769.1"/>
    </source>
</evidence>
<proteinExistence type="predicted"/>
<accession>A0AAW9JLK2</accession>
<comment type="caution">
    <text evidence="1">The sequence shown here is derived from an EMBL/GenBank/DDBJ whole genome shotgun (WGS) entry which is preliminary data.</text>
</comment>
<name>A0AAW9JLK2_BACTU</name>
<sequence>MKFLLIKCIKDINISGRNEDGTPDHCFVEEKEYDMCLDERKNECFTLNEVNVMHFFTYENNWYFAQHFEVVKELQEEDFVGDELRMHRLKKMAKEKHNYEE</sequence>
<evidence type="ECO:0000313" key="2">
    <source>
        <dbReference type="Proteomes" id="UP001292252"/>
    </source>
</evidence>
<reference evidence="1" key="1">
    <citation type="submission" date="2023-12" db="EMBL/GenBank/DDBJ databases">
        <title>Genome sequence of Bacillus thuringiensis strain SS10.</title>
        <authorList>
            <person name="Rouis S."/>
        </authorList>
    </citation>
    <scope>NUCLEOTIDE SEQUENCE</scope>
    <source>
        <strain evidence="1">SS10</strain>
    </source>
</reference>
<gene>
    <name evidence="1" type="ORF">U2F49_32165</name>
</gene>